<sequence>MTSNQETWGSRAGFILAAVGSCIGLGNIWRFPYMVYENGGGAFLIPYFVAMLTAGIPLLILEFAIGHKFEGSAPRIFASISRRWEWLGWWQVMVAFVISLYYVAVIGWAISYVWFAMTQAWGTDTGTFFMNTFLNVTDSPLNFGGMNWPVFGTIVLAWGACWGILFGGVQTGIERANKIFMPLLIILVLIIMGRVLFLPGAMEGLNWLFKPDFAALTKGSVWIAAYGQIFYTLGVGFAIMVTYASYLPKDSDVNNNAVMTVFIDGGFAILAGIMIFGVLGYMAAAKGVAVNEVVSSGVGLCFVTIPQAINFLPMPKVFGTLFFTAIVVAGISSQISICEACVAAIRDKFDISRKTAVTAYCLAGFAGSAIFACDGGLLVLDVVDHFINNFGVLMTGLVEITAMAWLFNIEDLRKHINAVSDFAIGRWWVFSLKFVTPLLLGYMAIQNLVGDIAKPYGGYPTAAVTVFGWSVVAGVVLLGWLIQTVKAYDPARISK</sequence>
<evidence type="ECO:0000313" key="9">
    <source>
        <dbReference type="Proteomes" id="UP000580856"/>
    </source>
</evidence>
<dbReference type="GO" id="GO:0015293">
    <property type="term" value="F:symporter activity"/>
    <property type="evidence" value="ECO:0007669"/>
    <property type="project" value="UniProtKB-KW"/>
</dbReference>
<feature type="transmembrane region" description="Helical" evidence="7">
    <location>
        <begin position="357"/>
        <end position="380"/>
    </location>
</feature>
<keyword evidence="4 7" id="KW-1133">Transmembrane helix</keyword>
<dbReference type="Proteomes" id="UP000580856">
    <property type="component" value="Unassembled WGS sequence"/>
</dbReference>
<keyword evidence="9" id="KW-1185">Reference proteome</keyword>
<proteinExistence type="inferred from homology"/>
<feature type="transmembrane region" description="Helical" evidence="7">
    <location>
        <begin position="86"/>
        <end position="115"/>
    </location>
</feature>
<feature type="transmembrane region" description="Helical" evidence="7">
    <location>
        <begin position="43"/>
        <end position="65"/>
    </location>
</feature>
<feature type="transmembrane region" description="Helical" evidence="7">
    <location>
        <begin position="12"/>
        <end position="31"/>
    </location>
</feature>
<feature type="transmembrane region" description="Helical" evidence="7">
    <location>
        <begin position="221"/>
        <end position="246"/>
    </location>
</feature>
<dbReference type="Pfam" id="PF00209">
    <property type="entry name" value="SNF"/>
    <property type="match status" value="2"/>
</dbReference>
<evidence type="ECO:0000256" key="4">
    <source>
        <dbReference type="ARBA" id="ARBA00022989"/>
    </source>
</evidence>
<keyword evidence="6" id="KW-0769">Symport</keyword>
<dbReference type="NCBIfam" id="NF037979">
    <property type="entry name" value="Na_transp"/>
    <property type="match status" value="1"/>
</dbReference>
<evidence type="ECO:0000256" key="3">
    <source>
        <dbReference type="ARBA" id="ARBA00022692"/>
    </source>
</evidence>
<evidence type="ECO:0000256" key="6">
    <source>
        <dbReference type="RuleBase" id="RU003732"/>
    </source>
</evidence>
<dbReference type="PANTHER" id="PTHR42948:SF1">
    <property type="entry name" value="TRANSPORTER"/>
    <property type="match status" value="1"/>
</dbReference>
<protein>
    <recommendedName>
        <fullName evidence="6">Transporter</fullName>
    </recommendedName>
</protein>
<feature type="transmembrane region" description="Helical" evidence="7">
    <location>
        <begin position="148"/>
        <end position="167"/>
    </location>
</feature>
<keyword evidence="5 7" id="KW-0472">Membrane</keyword>
<evidence type="ECO:0000256" key="1">
    <source>
        <dbReference type="ARBA" id="ARBA00004141"/>
    </source>
</evidence>
<dbReference type="InterPro" id="IPR000175">
    <property type="entry name" value="Na/ntran_symport"/>
</dbReference>
<dbReference type="AlphaFoldDB" id="A0A846QUR0"/>
<keyword evidence="2 6" id="KW-0813">Transport</keyword>
<gene>
    <name evidence="8" type="ORF">GGQ74_002972</name>
</gene>
<dbReference type="CDD" id="cd10334">
    <property type="entry name" value="SLC6sbd_u1"/>
    <property type="match status" value="1"/>
</dbReference>
<feature type="transmembrane region" description="Helical" evidence="7">
    <location>
        <begin position="179"/>
        <end position="201"/>
    </location>
</feature>
<feature type="transmembrane region" description="Helical" evidence="7">
    <location>
        <begin position="457"/>
        <end position="482"/>
    </location>
</feature>
<evidence type="ECO:0000256" key="7">
    <source>
        <dbReference type="SAM" id="Phobius"/>
    </source>
</evidence>
<accession>A0A846QUR0</accession>
<dbReference type="PRINTS" id="PR00176">
    <property type="entry name" value="NANEUSMPORT"/>
</dbReference>
<feature type="transmembrane region" description="Helical" evidence="7">
    <location>
        <begin position="386"/>
        <end position="407"/>
    </location>
</feature>
<comment type="similarity">
    <text evidence="6">Belongs to the sodium:neurotransmitter symporter (SNF) (TC 2.A.22) family.</text>
</comment>
<evidence type="ECO:0000256" key="2">
    <source>
        <dbReference type="ARBA" id="ARBA00022448"/>
    </source>
</evidence>
<dbReference type="RefSeq" id="WP_167942359.1">
    <property type="nucleotide sequence ID" value="NZ_JAATJA010000004.1"/>
</dbReference>
<evidence type="ECO:0000256" key="5">
    <source>
        <dbReference type="ARBA" id="ARBA00023136"/>
    </source>
</evidence>
<keyword evidence="3 6" id="KW-0812">Transmembrane</keyword>
<feature type="transmembrane region" description="Helical" evidence="7">
    <location>
        <begin position="321"/>
        <end position="345"/>
    </location>
</feature>
<dbReference type="SUPFAM" id="SSF161070">
    <property type="entry name" value="SNF-like"/>
    <property type="match status" value="1"/>
</dbReference>
<dbReference type="PROSITE" id="PS50267">
    <property type="entry name" value="NA_NEUROTRAN_SYMP_3"/>
    <property type="match status" value="1"/>
</dbReference>
<comment type="caution">
    <text evidence="8">The sequence shown here is derived from an EMBL/GenBank/DDBJ whole genome shotgun (WGS) entry which is preliminary data.</text>
</comment>
<feature type="transmembrane region" description="Helical" evidence="7">
    <location>
        <begin position="258"/>
        <end position="284"/>
    </location>
</feature>
<comment type="subcellular location">
    <subcellularLocation>
        <location evidence="1">Membrane</location>
        <topology evidence="1">Multi-pass membrane protein</topology>
    </subcellularLocation>
</comment>
<dbReference type="EMBL" id="JAATJA010000004">
    <property type="protein sequence ID" value="NJB69275.1"/>
    <property type="molecule type" value="Genomic_DNA"/>
</dbReference>
<name>A0A846QUR0_9BACT</name>
<reference evidence="8 9" key="1">
    <citation type="submission" date="2020-03" db="EMBL/GenBank/DDBJ databases">
        <title>Genomic Encyclopedia of Type Strains, Phase IV (KMG-IV): sequencing the most valuable type-strain genomes for metagenomic binning, comparative biology and taxonomic classification.</title>
        <authorList>
            <person name="Goeker M."/>
        </authorList>
    </citation>
    <scope>NUCLEOTIDE SEQUENCE [LARGE SCALE GENOMIC DNA]</scope>
    <source>
        <strain evidence="8 9">DSM 24233</strain>
    </source>
</reference>
<dbReference type="PANTHER" id="PTHR42948">
    <property type="entry name" value="TRANSPORTER"/>
    <property type="match status" value="1"/>
</dbReference>
<organism evidence="8 9">
    <name type="scientific">Desulfobaculum xiamenense</name>
    <dbReference type="NCBI Taxonomy" id="995050"/>
    <lineage>
        <taxon>Bacteria</taxon>
        <taxon>Pseudomonadati</taxon>
        <taxon>Thermodesulfobacteriota</taxon>
        <taxon>Desulfovibrionia</taxon>
        <taxon>Desulfovibrionales</taxon>
        <taxon>Desulfovibrionaceae</taxon>
        <taxon>Desulfobaculum</taxon>
    </lineage>
</organism>
<feature type="transmembrane region" description="Helical" evidence="7">
    <location>
        <begin position="427"/>
        <end position="445"/>
    </location>
</feature>
<dbReference type="InterPro" id="IPR037272">
    <property type="entry name" value="SNS_sf"/>
</dbReference>
<evidence type="ECO:0000313" key="8">
    <source>
        <dbReference type="EMBL" id="NJB69275.1"/>
    </source>
</evidence>
<dbReference type="GO" id="GO:0016020">
    <property type="term" value="C:membrane"/>
    <property type="evidence" value="ECO:0007669"/>
    <property type="project" value="UniProtKB-SubCell"/>
</dbReference>
<dbReference type="PROSITE" id="PS00610">
    <property type="entry name" value="NA_NEUROTRAN_SYMP_1"/>
    <property type="match status" value="1"/>
</dbReference>